<protein>
    <submittedName>
        <fullName evidence="2">Alpha/beta hydrolase</fullName>
    </submittedName>
</protein>
<dbReference type="Pfam" id="PF12697">
    <property type="entry name" value="Abhydrolase_6"/>
    <property type="match status" value="1"/>
</dbReference>
<accession>A0A545T6C3</accession>
<dbReference type="Proteomes" id="UP000319732">
    <property type="component" value="Unassembled WGS sequence"/>
</dbReference>
<proteinExistence type="predicted"/>
<dbReference type="InterPro" id="IPR029058">
    <property type="entry name" value="AB_hydrolase_fold"/>
</dbReference>
<dbReference type="SUPFAM" id="SSF53474">
    <property type="entry name" value="alpha/beta-Hydrolases"/>
    <property type="match status" value="1"/>
</dbReference>
<sequence length="234" mass="25337">MTIVLIALLLFVPVASARTKECVILLHGLARTENSMNKLARALDAAGYHTVNQPYESTQHRIADLAAAAIPEALARCPRHAKVHFVTHSLGGILVRQHLRVDTIEDLGRVVMLGPPNKGSEVVDKLHRVPGFKLINGPAGMQLGTGVLSVPNNLGPAKFELGIIAGTRSINLMLSNLLPNPDDGKVSVASTKLEGMADHITLPVTHSFMMRNQKVIEQVLYFLENGFFEDTGSQ</sequence>
<dbReference type="AlphaFoldDB" id="A0A545T6C3"/>
<dbReference type="InterPro" id="IPR000073">
    <property type="entry name" value="AB_hydrolase_1"/>
</dbReference>
<dbReference type="EMBL" id="VHSG01000019">
    <property type="protein sequence ID" value="TQV72738.1"/>
    <property type="molecule type" value="Genomic_DNA"/>
</dbReference>
<name>A0A545T6C3_9GAMM</name>
<dbReference type="OrthoDB" id="556502at2"/>
<evidence type="ECO:0000259" key="1">
    <source>
        <dbReference type="Pfam" id="PF12697"/>
    </source>
</evidence>
<reference evidence="2 3" key="1">
    <citation type="submission" date="2019-06" db="EMBL/GenBank/DDBJ databases">
        <title>Whole genome sequence for Cellvibrionaceae sp. R142.</title>
        <authorList>
            <person name="Wang G."/>
        </authorList>
    </citation>
    <scope>NUCLEOTIDE SEQUENCE [LARGE SCALE GENOMIC DNA]</scope>
    <source>
        <strain evidence="2 3">R142</strain>
    </source>
</reference>
<feature type="domain" description="AB hydrolase-1" evidence="1">
    <location>
        <begin position="23"/>
        <end position="130"/>
    </location>
</feature>
<dbReference type="PANTHER" id="PTHR37946:SF1">
    <property type="entry name" value="SLL1969 PROTEIN"/>
    <property type="match status" value="1"/>
</dbReference>
<evidence type="ECO:0000313" key="3">
    <source>
        <dbReference type="Proteomes" id="UP000319732"/>
    </source>
</evidence>
<dbReference type="PANTHER" id="PTHR37946">
    <property type="entry name" value="SLL1969 PROTEIN"/>
    <property type="match status" value="1"/>
</dbReference>
<dbReference type="GO" id="GO:0016787">
    <property type="term" value="F:hydrolase activity"/>
    <property type="evidence" value="ECO:0007669"/>
    <property type="project" value="UniProtKB-KW"/>
</dbReference>
<gene>
    <name evidence="2" type="ORF">FKG94_18110</name>
</gene>
<organism evidence="2 3">
    <name type="scientific">Exilibacterium tricleocarpae</name>
    <dbReference type="NCBI Taxonomy" id="2591008"/>
    <lineage>
        <taxon>Bacteria</taxon>
        <taxon>Pseudomonadati</taxon>
        <taxon>Pseudomonadota</taxon>
        <taxon>Gammaproteobacteria</taxon>
        <taxon>Cellvibrionales</taxon>
        <taxon>Cellvibrionaceae</taxon>
        <taxon>Exilibacterium</taxon>
    </lineage>
</organism>
<keyword evidence="3" id="KW-1185">Reference proteome</keyword>
<evidence type="ECO:0000313" key="2">
    <source>
        <dbReference type="EMBL" id="TQV72738.1"/>
    </source>
</evidence>
<keyword evidence="2" id="KW-0378">Hydrolase</keyword>
<comment type="caution">
    <text evidence="2">The sequence shown here is derived from an EMBL/GenBank/DDBJ whole genome shotgun (WGS) entry which is preliminary data.</text>
</comment>
<dbReference type="Gene3D" id="3.40.50.1820">
    <property type="entry name" value="alpha/beta hydrolase"/>
    <property type="match status" value="1"/>
</dbReference>